<proteinExistence type="predicted"/>
<dbReference type="Gene3D" id="3.40.50.720">
    <property type="entry name" value="NAD(P)-binding Rossmann-like Domain"/>
    <property type="match status" value="1"/>
</dbReference>
<evidence type="ECO:0000256" key="1">
    <source>
        <dbReference type="ARBA" id="ARBA00023027"/>
    </source>
</evidence>
<dbReference type="RefSeq" id="WP_221426190.1">
    <property type="nucleotide sequence ID" value="NZ_CP081295.1"/>
</dbReference>
<name>A0ABX8ZNY4_9SPHN</name>
<dbReference type="SUPFAM" id="SSF51735">
    <property type="entry name" value="NAD(P)-binding Rossmann-fold domains"/>
    <property type="match status" value="1"/>
</dbReference>
<keyword evidence="1" id="KW-0520">NAD</keyword>
<keyword evidence="3" id="KW-1185">Reference proteome</keyword>
<accession>A0ABX8ZNY4</accession>
<organism evidence="2 3">
    <name type="scientific">Qipengyuania aurantiaca</name>
    <dbReference type="NCBI Taxonomy" id="2867233"/>
    <lineage>
        <taxon>Bacteria</taxon>
        <taxon>Pseudomonadati</taxon>
        <taxon>Pseudomonadota</taxon>
        <taxon>Alphaproteobacteria</taxon>
        <taxon>Sphingomonadales</taxon>
        <taxon>Erythrobacteraceae</taxon>
        <taxon>Qipengyuania</taxon>
    </lineage>
</organism>
<evidence type="ECO:0000313" key="2">
    <source>
        <dbReference type="EMBL" id="QZD90728.1"/>
    </source>
</evidence>
<protein>
    <submittedName>
        <fullName evidence="2">SDR family NAD(P)-dependent oxidoreductase</fullName>
    </submittedName>
</protein>
<sequence length="261" mass="27933">MARLFIFGLGYTAGRFAQEMRGRGWQVDATGSAGNIDFADANAVSEALVAASHVLNSVPPSDGSDPVLDRYGAELGGKWLGYLSSTGVYGDTAGAWVDEASPTGGGRRSARAECDTRWLHKGARVFRLPGIYGPTRSAFERVESGKAHRIDLPGQVFSRVHVDDIVAGVVAAIERDAPEGAYNLSDDLPTSQNAVIEEACRLMGVAPPPLQAIEEANLSPMARGFYAENRRVANGKAKRVLGWEPRYPTYREGLAAIRALA</sequence>
<reference evidence="2 3" key="1">
    <citation type="submission" date="2021-08" db="EMBL/GenBank/DDBJ databases">
        <title>Comparative Genomics Analysis of the Genus Qipengyuania Reveals Extensive Genetic Diversity and Metabolic Versatility, Including the Description of Fifteen Novel Species.</title>
        <authorList>
            <person name="Liu Y."/>
        </authorList>
    </citation>
    <scope>NUCLEOTIDE SEQUENCE [LARGE SCALE GENOMIC DNA]</scope>
    <source>
        <strain evidence="2 3">1NDH13</strain>
    </source>
</reference>
<gene>
    <name evidence="2" type="ORF">K3148_04875</name>
</gene>
<evidence type="ECO:0000313" key="3">
    <source>
        <dbReference type="Proteomes" id="UP000824281"/>
    </source>
</evidence>
<dbReference type="InterPro" id="IPR036291">
    <property type="entry name" value="NAD(P)-bd_dom_sf"/>
</dbReference>
<dbReference type="Proteomes" id="UP000824281">
    <property type="component" value="Chromosome"/>
</dbReference>
<dbReference type="PANTHER" id="PTHR43574">
    <property type="entry name" value="EPIMERASE-RELATED"/>
    <property type="match status" value="1"/>
</dbReference>
<dbReference type="EMBL" id="CP081295">
    <property type="protein sequence ID" value="QZD90728.1"/>
    <property type="molecule type" value="Genomic_DNA"/>
</dbReference>